<dbReference type="InterPro" id="IPR050259">
    <property type="entry name" value="SDR"/>
</dbReference>
<keyword evidence="2" id="KW-0560">Oxidoreductase</keyword>
<evidence type="ECO:0000256" key="3">
    <source>
        <dbReference type="SAM" id="MobiDB-lite"/>
    </source>
</evidence>
<proteinExistence type="inferred from homology"/>
<feature type="region of interest" description="Disordered" evidence="3">
    <location>
        <begin position="1"/>
        <end position="23"/>
    </location>
</feature>
<dbReference type="SMART" id="SM00822">
    <property type="entry name" value="PKS_KR"/>
    <property type="match status" value="1"/>
</dbReference>
<dbReference type="SUPFAM" id="SSF51735">
    <property type="entry name" value="NAD(P)-binding Rossmann-fold domains"/>
    <property type="match status" value="1"/>
</dbReference>
<keyword evidence="4" id="KW-1133">Transmembrane helix</keyword>
<feature type="domain" description="Ketoreductase" evidence="5">
    <location>
        <begin position="26"/>
        <end position="204"/>
    </location>
</feature>
<dbReference type="PRINTS" id="PR00080">
    <property type="entry name" value="SDRFAMILY"/>
</dbReference>
<dbReference type="InterPro" id="IPR057326">
    <property type="entry name" value="KR_dom"/>
</dbReference>
<evidence type="ECO:0000256" key="2">
    <source>
        <dbReference type="ARBA" id="ARBA00023002"/>
    </source>
</evidence>
<evidence type="ECO:0000256" key="1">
    <source>
        <dbReference type="ARBA" id="ARBA00006484"/>
    </source>
</evidence>
<dbReference type="Gene3D" id="3.40.50.720">
    <property type="entry name" value="NAD(P)-binding Rossmann-like Domain"/>
    <property type="match status" value="1"/>
</dbReference>
<evidence type="ECO:0000256" key="4">
    <source>
        <dbReference type="SAM" id="Phobius"/>
    </source>
</evidence>
<evidence type="ECO:0000313" key="6">
    <source>
        <dbReference type="EMBL" id="KAB2810899.1"/>
    </source>
</evidence>
<keyword evidence="4" id="KW-0472">Membrane</keyword>
<keyword evidence="4" id="KW-0812">Transmembrane</keyword>
<organism evidence="6 7">
    <name type="scientific">Nocardioides simplex</name>
    <name type="common">Arthrobacter simplex</name>
    <dbReference type="NCBI Taxonomy" id="2045"/>
    <lineage>
        <taxon>Bacteria</taxon>
        <taxon>Bacillati</taxon>
        <taxon>Actinomycetota</taxon>
        <taxon>Actinomycetes</taxon>
        <taxon>Propionibacteriales</taxon>
        <taxon>Nocardioidaceae</taxon>
        <taxon>Pimelobacter</taxon>
    </lineage>
</organism>
<evidence type="ECO:0000259" key="5">
    <source>
        <dbReference type="SMART" id="SM00822"/>
    </source>
</evidence>
<name>A0A7J5DY18_NOCSI</name>
<dbReference type="PANTHER" id="PTHR42879">
    <property type="entry name" value="3-OXOACYL-(ACYL-CARRIER-PROTEIN) REDUCTASE"/>
    <property type="match status" value="1"/>
</dbReference>
<dbReference type="InterPro" id="IPR002347">
    <property type="entry name" value="SDR_fam"/>
</dbReference>
<reference evidence="6 7" key="1">
    <citation type="submission" date="2019-09" db="EMBL/GenBank/DDBJ databases">
        <title>Pimelobacter sp. isolated from Paulinella.</title>
        <authorList>
            <person name="Jeong S.E."/>
        </authorList>
    </citation>
    <scope>NUCLEOTIDE SEQUENCE [LARGE SCALE GENOMIC DNA]</scope>
    <source>
        <strain evidence="6 7">Pch-N</strain>
    </source>
</reference>
<dbReference type="PRINTS" id="PR00081">
    <property type="entry name" value="GDHRDH"/>
</dbReference>
<dbReference type="GO" id="GO:0016491">
    <property type="term" value="F:oxidoreductase activity"/>
    <property type="evidence" value="ECO:0007669"/>
    <property type="project" value="UniProtKB-KW"/>
</dbReference>
<dbReference type="PANTHER" id="PTHR42879:SF2">
    <property type="entry name" value="3-OXOACYL-[ACYL-CARRIER-PROTEIN] REDUCTASE FABG"/>
    <property type="match status" value="1"/>
</dbReference>
<gene>
    <name evidence="6" type="ORF">F9L07_02855</name>
</gene>
<dbReference type="Proteomes" id="UP000449906">
    <property type="component" value="Unassembled WGS sequence"/>
</dbReference>
<feature type="transmembrane region" description="Helical" evidence="4">
    <location>
        <begin position="28"/>
        <end position="47"/>
    </location>
</feature>
<dbReference type="AlphaFoldDB" id="A0A7J5DY18"/>
<comment type="caution">
    <text evidence="6">The sequence shown here is derived from an EMBL/GenBank/DDBJ whole genome shotgun (WGS) entry which is preliminary data.</text>
</comment>
<accession>A0A7J5DY18</accession>
<dbReference type="InterPro" id="IPR036291">
    <property type="entry name" value="NAD(P)-bd_dom_sf"/>
</dbReference>
<dbReference type="Pfam" id="PF13561">
    <property type="entry name" value="adh_short_C2"/>
    <property type="match status" value="1"/>
</dbReference>
<dbReference type="FunFam" id="3.40.50.720:FF:000084">
    <property type="entry name" value="Short-chain dehydrogenase reductase"/>
    <property type="match status" value="1"/>
</dbReference>
<sequence length="263" mass="27347">MAARQRRAAGRAPAAGDRMNARPTRRRVVVTGALGGIGAAVTARLLADGAHVVAVDRPDVVRRHGASTDAAVHHLGVDLRDADAPAEIARHCQHVLGGLDGLVNNAGIEARATLADHEDARWDAVLDVNLRAPFRLTRELADLLSAGTAPAVVNVCSIAVTGFAGQIAYDASKGGLQTLTRSLAVELGPRGVRANAVCPGFIDTPMLDEAGLRPVAERVARNLPLPRLGRPADVAGAISWLLGEDAGYVTGQSVFIDGGMNRP</sequence>
<evidence type="ECO:0000313" key="7">
    <source>
        <dbReference type="Proteomes" id="UP000449906"/>
    </source>
</evidence>
<dbReference type="EMBL" id="WBVM01000001">
    <property type="protein sequence ID" value="KAB2810899.1"/>
    <property type="molecule type" value="Genomic_DNA"/>
</dbReference>
<protein>
    <submittedName>
        <fullName evidence="6">SDR family oxidoreductase</fullName>
    </submittedName>
</protein>
<comment type="similarity">
    <text evidence="1">Belongs to the short-chain dehydrogenases/reductases (SDR) family.</text>
</comment>